<dbReference type="AlphaFoldDB" id="A0A418W801"/>
<evidence type="ECO:0000256" key="2">
    <source>
        <dbReference type="ARBA" id="ARBA00022555"/>
    </source>
</evidence>
<keyword evidence="3 7" id="KW-0378">Hydrolase</keyword>
<evidence type="ECO:0000313" key="8">
    <source>
        <dbReference type="EMBL" id="RJF86131.1"/>
    </source>
</evidence>
<feature type="binding site" evidence="7">
    <location>
        <position position="66"/>
    </location>
    <ligand>
        <name>tRNA</name>
        <dbReference type="ChEBI" id="CHEBI:17843"/>
    </ligand>
</feature>
<name>A0A418W801_9SPHN</name>
<protein>
    <recommendedName>
        <fullName evidence="6 7">Peptidyl-tRNA hydrolase</fullName>
        <shortName evidence="7">Pth</shortName>
        <ecNumber evidence="1 7">3.1.1.29</ecNumber>
    </recommendedName>
</protein>
<keyword evidence="4 7" id="KW-0694">RNA-binding</keyword>
<keyword evidence="7" id="KW-0963">Cytoplasm</keyword>
<organism evidence="8 9">
    <name type="scientific">Sphingomonas cavernae</name>
    <dbReference type="NCBI Taxonomy" id="2320861"/>
    <lineage>
        <taxon>Bacteria</taxon>
        <taxon>Pseudomonadati</taxon>
        <taxon>Pseudomonadota</taxon>
        <taxon>Alphaproteobacteria</taxon>
        <taxon>Sphingomonadales</taxon>
        <taxon>Sphingomonadaceae</taxon>
        <taxon>Sphingomonas</taxon>
    </lineage>
</organism>
<evidence type="ECO:0000256" key="4">
    <source>
        <dbReference type="ARBA" id="ARBA00022884"/>
    </source>
</evidence>
<dbReference type="Gene3D" id="3.40.50.1470">
    <property type="entry name" value="Peptidyl-tRNA hydrolase"/>
    <property type="match status" value="1"/>
</dbReference>
<feature type="binding site" evidence="7">
    <location>
        <position position="112"/>
    </location>
    <ligand>
        <name>tRNA</name>
        <dbReference type="ChEBI" id="CHEBI:17843"/>
    </ligand>
</feature>
<dbReference type="GO" id="GO:0000049">
    <property type="term" value="F:tRNA binding"/>
    <property type="evidence" value="ECO:0007669"/>
    <property type="project" value="UniProtKB-UniRule"/>
</dbReference>
<evidence type="ECO:0000313" key="9">
    <source>
        <dbReference type="Proteomes" id="UP000286100"/>
    </source>
</evidence>
<feature type="site" description="Stabilizes the basic form of H active site to accept a proton" evidence="7">
    <location>
        <position position="91"/>
    </location>
</feature>
<dbReference type="PANTHER" id="PTHR17224">
    <property type="entry name" value="PEPTIDYL-TRNA HYDROLASE"/>
    <property type="match status" value="1"/>
</dbReference>
<dbReference type="Proteomes" id="UP000286100">
    <property type="component" value="Unassembled WGS sequence"/>
</dbReference>
<comment type="caution">
    <text evidence="8">The sequence shown here is derived from an EMBL/GenBank/DDBJ whole genome shotgun (WGS) entry which is preliminary data.</text>
</comment>
<feature type="active site" description="Proton acceptor" evidence="7">
    <location>
        <position position="19"/>
    </location>
</feature>
<dbReference type="RefSeq" id="WP_119765549.1">
    <property type="nucleotide sequence ID" value="NZ_QYUM01000004.1"/>
</dbReference>
<evidence type="ECO:0000256" key="6">
    <source>
        <dbReference type="ARBA" id="ARBA00050038"/>
    </source>
</evidence>
<dbReference type="GO" id="GO:0072344">
    <property type="term" value="P:rescue of stalled ribosome"/>
    <property type="evidence" value="ECO:0007669"/>
    <property type="project" value="UniProtKB-UniRule"/>
</dbReference>
<dbReference type="GO" id="GO:0006515">
    <property type="term" value="P:protein quality control for misfolded or incompletely synthesized proteins"/>
    <property type="evidence" value="ECO:0007669"/>
    <property type="project" value="UniProtKB-UniRule"/>
</dbReference>
<comment type="function">
    <text evidence="7">Hydrolyzes ribosome-free peptidyl-tRNAs (with 1 or more amino acids incorporated), which drop off the ribosome during protein synthesis, or as a result of ribosome stalling.</text>
</comment>
<proteinExistence type="inferred from homology"/>
<dbReference type="Pfam" id="PF01195">
    <property type="entry name" value="Pept_tRNA_hydro"/>
    <property type="match status" value="1"/>
</dbReference>
<dbReference type="InterPro" id="IPR036416">
    <property type="entry name" value="Pept_tRNA_hydro_sf"/>
</dbReference>
<dbReference type="InterPro" id="IPR018171">
    <property type="entry name" value="Pept_tRNA_hydro_CS"/>
</dbReference>
<dbReference type="GO" id="GO:0004045">
    <property type="term" value="F:peptidyl-tRNA hydrolase activity"/>
    <property type="evidence" value="ECO:0007669"/>
    <property type="project" value="UniProtKB-UniRule"/>
</dbReference>
<evidence type="ECO:0000256" key="5">
    <source>
        <dbReference type="ARBA" id="ARBA00038063"/>
    </source>
</evidence>
<dbReference type="PROSITE" id="PS01196">
    <property type="entry name" value="PEPT_TRNA_HYDROL_2"/>
    <property type="match status" value="1"/>
</dbReference>
<dbReference type="FunFam" id="3.40.50.1470:FF:000001">
    <property type="entry name" value="Peptidyl-tRNA hydrolase"/>
    <property type="match status" value="1"/>
</dbReference>
<dbReference type="NCBIfam" id="TIGR00447">
    <property type="entry name" value="pth"/>
    <property type="match status" value="1"/>
</dbReference>
<comment type="function">
    <text evidence="7">Catalyzes the release of premature peptidyl moieties from peptidyl-tRNA molecules trapped in stalled 50S ribosomal subunits, and thus maintains levels of free tRNAs and 50S ribosomes.</text>
</comment>
<dbReference type="CDD" id="cd00462">
    <property type="entry name" value="PTH"/>
    <property type="match status" value="1"/>
</dbReference>
<comment type="similarity">
    <text evidence="5 7">Belongs to the PTH family.</text>
</comment>
<keyword evidence="9" id="KW-1185">Reference proteome</keyword>
<feature type="binding site" evidence="7">
    <location>
        <position position="64"/>
    </location>
    <ligand>
        <name>tRNA</name>
        <dbReference type="ChEBI" id="CHEBI:17843"/>
    </ligand>
</feature>
<dbReference type="EMBL" id="QYUM01000004">
    <property type="protein sequence ID" value="RJF86131.1"/>
    <property type="molecule type" value="Genomic_DNA"/>
</dbReference>
<keyword evidence="2 7" id="KW-0820">tRNA-binding</keyword>
<dbReference type="SUPFAM" id="SSF53178">
    <property type="entry name" value="Peptidyl-tRNA hydrolase-like"/>
    <property type="match status" value="1"/>
</dbReference>
<dbReference type="EC" id="3.1.1.29" evidence="1 7"/>
<evidence type="ECO:0000256" key="3">
    <source>
        <dbReference type="ARBA" id="ARBA00022801"/>
    </source>
</evidence>
<dbReference type="GO" id="GO:0005737">
    <property type="term" value="C:cytoplasm"/>
    <property type="evidence" value="ECO:0007669"/>
    <property type="project" value="UniProtKB-SubCell"/>
</dbReference>
<accession>A0A418W801</accession>
<dbReference type="PANTHER" id="PTHR17224:SF1">
    <property type="entry name" value="PEPTIDYL-TRNA HYDROLASE"/>
    <property type="match status" value="1"/>
</dbReference>
<feature type="site" description="Discriminates between blocked and unblocked aminoacyl-tRNA" evidence="7">
    <location>
        <position position="9"/>
    </location>
</feature>
<comment type="subcellular location">
    <subcellularLocation>
        <location evidence="7">Cytoplasm</location>
    </subcellularLocation>
</comment>
<dbReference type="HAMAP" id="MF_00083">
    <property type="entry name" value="Pept_tRNA_hydro_bact"/>
    <property type="match status" value="1"/>
</dbReference>
<comment type="catalytic activity">
    <reaction evidence="7">
        <text>an N-acyl-L-alpha-aminoacyl-tRNA + H2O = an N-acyl-L-amino acid + a tRNA + H(+)</text>
        <dbReference type="Rhea" id="RHEA:54448"/>
        <dbReference type="Rhea" id="RHEA-COMP:10123"/>
        <dbReference type="Rhea" id="RHEA-COMP:13883"/>
        <dbReference type="ChEBI" id="CHEBI:15377"/>
        <dbReference type="ChEBI" id="CHEBI:15378"/>
        <dbReference type="ChEBI" id="CHEBI:59874"/>
        <dbReference type="ChEBI" id="CHEBI:78442"/>
        <dbReference type="ChEBI" id="CHEBI:138191"/>
        <dbReference type="EC" id="3.1.1.29"/>
    </reaction>
</comment>
<dbReference type="InterPro" id="IPR001328">
    <property type="entry name" value="Pept_tRNA_hydro"/>
</dbReference>
<feature type="binding site" evidence="7">
    <location>
        <position position="14"/>
    </location>
    <ligand>
        <name>tRNA</name>
        <dbReference type="ChEBI" id="CHEBI:17843"/>
    </ligand>
</feature>
<comment type="subunit">
    <text evidence="7">Monomer.</text>
</comment>
<evidence type="ECO:0000256" key="1">
    <source>
        <dbReference type="ARBA" id="ARBA00013260"/>
    </source>
</evidence>
<dbReference type="OrthoDB" id="9800507at2"/>
<evidence type="ECO:0000256" key="7">
    <source>
        <dbReference type="HAMAP-Rule" id="MF_00083"/>
    </source>
</evidence>
<gene>
    <name evidence="7" type="primary">pth</name>
    <name evidence="8" type="ORF">D3876_15880</name>
</gene>
<reference evidence="8 9" key="1">
    <citation type="submission" date="2018-09" db="EMBL/GenBank/DDBJ databases">
        <authorList>
            <person name="Zhu H."/>
        </authorList>
    </citation>
    <scope>NUCLEOTIDE SEQUENCE [LARGE SCALE GENOMIC DNA]</scope>
    <source>
        <strain evidence="8 9">K2R01-6</strain>
    </source>
</reference>
<sequence length="191" mass="20729">MQIWVGLGNPGALYAMHRHNVGFMAVDAIAAVHDFSPVKKGFQGWTQEGRIGGDKILLLKPATFMNESGRAVGEAMRFYKLEPSQVTAFHDELDLAPFKVKVKIGGGTAGHNGLRSTEAHIGNNFRRVRIGIGHPGHKDRVTGHVLGNYAKSEIDPLSDMLGAIAAEADWLANGNDPRFMSDVALRLQTTD</sequence>